<dbReference type="AlphaFoldDB" id="A0A9D1I0F6"/>
<reference evidence="8" key="1">
    <citation type="submission" date="2020-10" db="EMBL/GenBank/DDBJ databases">
        <authorList>
            <person name="Gilroy R."/>
        </authorList>
    </citation>
    <scope>NUCLEOTIDE SEQUENCE</scope>
    <source>
        <strain evidence="8">ChiHjej12B11-29160</strain>
    </source>
</reference>
<keyword evidence="3" id="KW-0560">Oxidoreductase</keyword>
<dbReference type="Proteomes" id="UP000824078">
    <property type="component" value="Unassembled WGS sequence"/>
</dbReference>
<evidence type="ECO:0000256" key="1">
    <source>
        <dbReference type="ARBA" id="ARBA00007905"/>
    </source>
</evidence>
<dbReference type="PROSITE" id="PS00062">
    <property type="entry name" value="ALDOKETO_REDUCTASE_2"/>
    <property type="match status" value="1"/>
</dbReference>
<dbReference type="Pfam" id="PF00248">
    <property type="entry name" value="Aldo_ket_red"/>
    <property type="match status" value="1"/>
</dbReference>
<dbReference type="GO" id="GO:0016616">
    <property type="term" value="F:oxidoreductase activity, acting on the CH-OH group of donors, NAD or NADP as acceptor"/>
    <property type="evidence" value="ECO:0007669"/>
    <property type="project" value="UniProtKB-ARBA"/>
</dbReference>
<sequence>MSMEFVTFNNGVTIPQVGLGVFQTPDGEETANAVRWALEAGYRHIDTAKVYGNEASVAEGIRQSGVAREDIFLTTKLWNDDIRAGRFREAFEESLARLDTDYVDLYLIHWPVDRRLEAWAEMTRLYEEGKIRAIGVSNFQQHHLEELAEVSDIVPAVNQIESNPYFNNQPLVDYCLEKGIQVEVWSPLGGTGGSILDDERIAAIAERYGKSPAQVVIRWHLQRGTICLPKSTHQERIVANLDVFDFELSDEDMAAMFALERGTRTGADPDNFDF</sequence>
<dbReference type="PROSITE" id="PS00063">
    <property type="entry name" value="ALDOKETO_REDUCTASE_3"/>
    <property type="match status" value="1"/>
</dbReference>
<gene>
    <name evidence="8" type="ORF">IAD17_06805</name>
</gene>
<keyword evidence="2" id="KW-0521">NADP</keyword>
<dbReference type="InterPro" id="IPR023210">
    <property type="entry name" value="NADP_OxRdtase_dom"/>
</dbReference>
<dbReference type="FunFam" id="3.20.20.100:FF:000015">
    <property type="entry name" value="Oxidoreductase, aldo/keto reductase family"/>
    <property type="match status" value="1"/>
</dbReference>
<organism evidence="8 9">
    <name type="scientific">Candidatus Coprovicinus avistercoris</name>
    <dbReference type="NCBI Taxonomy" id="2840754"/>
    <lineage>
        <taxon>Bacteria</taxon>
        <taxon>Bacillati</taxon>
        <taxon>Actinomycetota</taxon>
        <taxon>Coriobacteriia</taxon>
        <taxon>Coriobacteriales</taxon>
        <taxon>Coriobacteriaceae</taxon>
        <taxon>Coriobacteriaceae incertae sedis</taxon>
        <taxon>Candidatus Coprovicinus</taxon>
    </lineage>
</organism>
<comment type="similarity">
    <text evidence="1">Belongs to the aldo/keto reductase family.</text>
</comment>
<dbReference type="SUPFAM" id="SSF51430">
    <property type="entry name" value="NAD(P)-linked oxidoreductase"/>
    <property type="match status" value="1"/>
</dbReference>
<evidence type="ECO:0000256" key="3">
    <source>
        <dbReference type="ARBA" id="ARBA00023002"/>
    </source>
</evidence>
<feature type="site" description="Lowers pKa of active site Tyr" evidence="6">
    <location>
        <position position="76"/>
    </location>
</feature>
<evidence type="ECO:0000313" key="8">
    <source>
        <dbReference type="EMBL" id="HIU24615.1"/>
    </source>
</evidence>
<dbReference type="PRINTS" id="PR00069">
    <property type="entry name" value="ALDKETRDTASE"/>
</dbReference>
<evidence type="ECO:0000256" key="5">
    <source>
        <dbReference type="PIRSR" id="PIRSR000097-2"/>
    </source>
</evidence>
<dbReference type="InterPro" id="IPR036812">
    <property type="entry name" value="NAD(P)_OxRdtase_dom_sf"/>
</dbReference>
<evidence type="ECO:0000256" key="2">
    <source>
        <dbReference type="ARBA" id="ARBA00022857"/>
    </source>
</evidence>
<name>A0A9D1I0F6_9ACTN</name>
<feature type="domain" description="NADP-dependent oxidoreductase" evidence="7">
    <location>
        <begin position="20"/>
        <end position="257"/>
    </location>
</feature>
<protein>
    <submittedName>
        <fullName evidence="8">Aldo/keto reductase</fullName>
    </submittedName>
</protein>
<evidence type="ECO:0000259" key="7">
    <source>
        <dbReference type="Pfam" id="PF00248"/>
    </source>
</evidence>
<dbReference type="InterPro" id="IPR020471">
    <property type="entry name" value="AKR"/>
</dbReference>
<dbReference type="PANTHER" id="PTHR43827">
    <property type="entry name" value="2,5-DIKETO-D-GLUCONIC ACID REDUCTASE"/>
    <property type="match status" value="1"/>
</dbReference>
<accession>A0A9D1I0F6</accession>
<dbReference type="CDD" id="cd19071">
    <property type="entry name" value="AKR_AKR1-5-like"/>
    <property type="match status" value="1"/>
</dbReference>
<dbReference type="PANTHER" id="PTHR43827:SF3">
    <property type="entry name" value="NADP-DEPENDENT OXIDOREDUCTASE DOMAIN-CONTAINING PROTEIN"/>
    <property type="match status" value="1"/>
</dbReference>
<feature type="active site" description="Proton donor" evidence="4">
    <location>
        <position position="51"/>
    </location>
</feature>
<comment type="caution">
    <text evidence="8">The sequence shown here is derived from an EMBL/GenBank/DDBJ whole genome shotgun (WGS) entry which is preliminary data.</text>
</comment>
<dbReference type="PIRSF" id="PIRSF000097">
    <property type="entry name" value="AKR"/>
    <property type="match status" value="1"/>
</dbReference>
<dbReference type="EMBL" id="DVMQ01000018">
    <property type="protein sequence ID" value="HIU24615.1"/>
    <property type="molecule type" value="Genomic_DNA"/>
</dbReference>
<proteinExistence type="inferred from homology"/>
<reference evidence="8" key="2">
    <citation type="journal article" date="2021" name="PeerJ">
        <title>Extensive microbial diversity within the chicken gut microbiome revealed by metagenomics and culture.</title>
        <authorList>
            <person name="Gilroy R."/>
            <person name="Ravi A."/>
            <person name="Getino M."/>
            <person name="Pursley I."/>
            <person name="Horton D.L."/>
            <person name="Alikhan N.F."/>
            <person name="Baker D."/>
            <person name="Gharbi K."/>
            <person name="Hall N."/>
            <person name="Watson M."/>
            <person name="Adriaenssens E.M."/>
            <person name="Foster-Nyarko E."/>
            <person name="Jarju S."/>
            <person name="Secka A."/>
            <person name="Antonio M."/>
            <person name="Oren A."/>
            <person name="Chaudhuri R.R."/>
            <person name="La Ragione R."/>
            <person name="Hildebrand F."/>
            <person name="Pallen M.J."/>
        </authorList>
    </citation>
    <scope>NUCLEOTIDE SEQUENCE</scope>
    <source>
        <strain evidence="8">ChiHjej12B11-29160</strain>
    </source>
</reference>
<evidence type="ECO:0000256" key="4">
    <source>
        <dbReference type="PIRSR" id="PIRSR000097-1"/>
    </source>
</evidence>
<evidence type="ECO:0000256" key="6">
    <source>
        <dbReference type="PIRSR" id="PIRSR000097-3"/>
    </source>
</evidence>
<dbReference type="Gene3D" id="3.20.20.100">
    <property type="entry name" value="NADP-dependent oxidoreductase domain"/>
    <property type="match status" value="1"/>
</dbReference>
<evidence type="ECO:0000313" key="9">
    <source>
        <dbReference type="Proteomes" id="UP000824078"/>
    </source>
</evidence>
<dbReference type="InterPro" id="IPR018170">
    <property type="entry name" value="Aldo/ket_reductase_CS"/>
</dbReference>
<feature type="binding site" evidence="5">
    <location>
        <position position="109"/>
    </location>
    <ligand>
        <name>substrate</name>
    </ligand>
</feature>